<protein>
    <submittedName>
        <fullName evidence="3">Phage integrase family protein</fullName>
    </submittedName>
</protein>
<dbReference type="PROSITE" id="PS51898">
    <property type="entry name" value="TYR_RECOMBINASE"/>
    <property type="match status" value="1"/>
</dbReference>
<comment type="caution">
    <text evidence="3">The sequence shown here is derived from an EMBL/GenBank/DDBJ whole genome shotgun (WGS) entry which is preliminary data.</text>
</comment>
<accession>A0ABX9ECU0</accession>
<reference evidence="3 4" key="1">
    <citation type="submission" date="2018-06" db="EMBL/GenBank/DDBJ databases">
        <title>Genomic Encyclopedia of Type Strains, Phase IV (KMG-IV): sequencing the most valuable type-strain genomes for metagenomic binning, comparative biology and taxonomic classification.</title>
        <authorList>
            <person name="Goeker M."/>
        </authorList>
    </citation>
    <scope>NUCLEOTIDE SEQUENCE [LARGE SCALE GENOMIC DNA]</scope>
    <source>
        <strain evidence="3 4">DSM 45479</strain>
    </source>
</reference>
<feature type="domain" description="Tyr recombinase" evidence="2">
    <location>
        <begin position="1"/>
        <end position="99"/>
    </location>
</feature>
<dbReference type="Proteomes" id="UP000248714">
    <property type="component" value="Unassembled WGS sequence"/>
</dbReference>
<dbReference type="InterPro" id="IPR002104">
    <property type="entry name" value="Integrase_catalytic"/>
</dbReference>
<dbReference type="InterPro" id="IPR011010">
    <property type="entry name" value="DNA_brk_join_enz"/>
</dbReference>
<dbReference type="SUPFAM" id="SSF56349">
    <property type="entry name" value="DNA breaking-rejoining enzymes"/>
    <property type="match status" value="1"/>
</dbReference>
<keyword evidence="4" id="KW-1185">Reference proteome</keyword>
<organism evidence="3 4">
    <name type="scientific">Lentzea atacamensis</name>
    <dbReference type="NCBI Taxonomy" id="531938"/>
    <lineage>
        <taxon>Bacteria</taxon>
        <taxon>Bacillati</taxon>
        <taxon>Actinomycetota</taxon>
        <taxon>Actinomycetes</taxon>
        <taxon>Pseudonocardiales</taxon>
        <taxon>Pseudonocardiaceae</taxon>
        <taxon>Lentzea</taxon>
    </lineage>
</organism>
<keyword evidence="1" id="KW-0233">DNA recombination</keyword>
<evidence type="ECO:0000313" key="4">
    <source>
        <dbReference type="Proteomes" id="UP000248714"/>
    </source>
</evidence>
<sequence length="179" mass="19908">MLRRRREVTLFPNGPVFPNSLGGLRDPSNTRRDIRKARGGDEFAWVTSHVFRKTAATILDEAGLSARVVADQLGHARPSMTQDTYLARKAVDRKAAGALERALDRAEQGEPPALQIESQRLKRIKGVSALYQCETPRPVTWGFGGPPGTRTLNPKSKSLRLALFVDLPRQCSLPVWMYS</sequence>
<name>A0ABX9ECU0_9PSEU</name>
<dbReference type="Pfam" id="PF00589">
    <property type="entry name" value="Phage_integrase"/>
    <property type="match status" value="1"/>
</dbReference>
<gene>
    <name evidence="3" type="ORF">C8D87_102514</name>
</gene>
<evidence type="ECO:0000313" key="3">
    <source>
        <dbReference type="EMBL" id="RAS68449.1"/>
    </source>
</evidence>
<evidence type="ECO:0000259" key="2">
    <source>
        <dbReference type="PROSITE" id="PS51898"/>
    </source>
</evidence>
<dbReference type="Gene3D" id="1.10.443.10">
    <property type="entry name" value="Intergrase catalytic core"/>
    <property type="match status" value="1"/>
</dbReference>
<dbReference type="InterPro" id="IPR013762">
    <property type="entry name" value="Integrase-like_cat_sf"/>
</dbReference>
<evidence type="ECO:0000256" key="1">
    <source>
        <dbReference type="ARBA" id="ARBA00023172"/>
    </source>
</evidence>
<proteinExistence type="predicted"/>
<dbReference type="EMBL" id="QLTT01000002">
    <property type="protein sequence ID" value="RAS68449.1"/>
    <property type="molecule type" value="Genomic_DNA"/>
</dbReference>